<dbReference type="GO" id="GO:0008168">
    <property type="term" value="F:methyltransferase activity"/>
    <property type="evidence" value="ECO:0007669"/>
    <property type="project" value="UniProtKB-KW"/>
</dbReference>
<reference evidence="2 3" key="1">
    <citation type="submission" date="2022-12" db="EMBL/GenBank/DDBJ databases">
        <title>Chitinophagaceae gen. sp. nov., a new member of the family Chitinophagaceae, isolated from soil in a chemical factory.</title>
        <authorList>
            <person name="Ke Z."/>
        </authorList>
    </citation>
    <scope>NUCLEOTIDE SEQUENCE [LARGE SCALE GENOMIC DNA]</scope>
    <source>
        <strain evidence="2 3">LY-5</strain>
    </source>
</reference>
<dbReference type="InterPro" id="IPR013216">
    <property type="entry name" value="Methyltransf_11"/>
</dbReference>
<keyword evidence="2" id="KW-0489">Methyltransferase</keyword>
<dbReference type="Gene3D" id="3.40.50.150">
    <property type="entry name" value="Vaccinia Virus protein VP39"/>
    <property type="match status" value="1"/>
</dbReference>
<dbReference type="Pfam" id="PF08241">
    <property type="entry name" value="Methyltransf_11"/>
    <property type="match status" value="1"/>
</dbReference>
<feature type="domain" description="Methyltransferase type 11" evidence="1">
    <location>
        <begin position="35"/>
        <end position="128"/>
    </location>
</feature>
<keyword evidence="3" id="KW-1185">Reference proteome</keyword>
<dbReference type="InterPro" id="IPR029063">
    <property type="entry name" value="SAM-dependent_MTases_sf"/>
</dbReference>
<dbReference type="Gene3D" id="1.10.150.290">
    <property type="entry name" value="S-adenosyl-L-methionine-dependent methyltransferases"/>
    <property type="match status" value="1"/>
</dbReference>
<dbReference type="SUPFAM" id="SSF53335">
    <property type="entry name" value="S-adenosyl-L-methionine-dependent methyltransferases"/>
    <property type="match status" value="1"/>
</dbReference>
<evidence type="ECO:0000313" key="3">
    <source>
        <dbReference type="Proteomes" id="UP001210231"/>
    </source>
</evidence>
<dbReference type="GO" id="GO:0032259">
    <property type="term" value="P:methylation"/>
    <property type="evidence" value="ECO:0007669"/>
    <property type="project" value="UniProtKB-KW"/>
</dbReference>
<dbReference type="PANTHER" id="PTHR43861:SF1">
    <property type="entry name" value="TRANS-ACONITATE 2-METHYLTRANSFERASE"/>
    <property type="match status" value="1"/>
</dbReference>
<proteinExistence type="predicted"/>
<sequence length="255" mass="29609">MPWNPEIYNQFKAIRYRPFFDLMALINNQNLRNCVDVGCGTGEQTSILSQKFESSHFTGIDASEEMLAESKQFKNERLKYRLSTIEAFADSASKWDLIFSNAALQWSDSHRFLFPKLISKLNKKGQFAVQMPFQKENALNMILHEMVIEKPFSDDLHGFIRHSPVLSLDDYAEIMFDNGLSDIKVSLNVYPIIAQNEMDLYNFISGSALIPYMELLDTKKQELFKSEFLKRINSRFSKYPSIYSFKRVLLYGVKS</sequence>
<protein>
    <submittedName>
        <fullName evidence="2">Methyltransferase domain-containing protein</fullName>
    </submittedName>
</protein>
<dbReference type="RefSeq" id="WP_407031270.1">
    <property type="nucleotide sequence ID" value="NZ_JAQGEF010000008.1"/>
</dbReference>
<dbReference type="CDD" id="cd02440">
    <property type="entry name" value="AdoMet_MTases"/>
    <property type="match status" value="1"/>
</dbReference>
<dbReference type="InterPro" id="IPR023149">
    <property type="entry name" value="Trans_acon_MeTrfase_C"/>
</dbReference>
<dbReference type="EMBL" id="JAQGEF010000008">
    <property type="protein sequence ID" value="MDA3614947.1"/>
    <property type="molecule type" value="Genomic_DNA"/>
</dbReference>
<dbReference type="PANTHER" id="PTHR43861">
    <property type="entry name" value="TRANS-ACONITATE 2-METHYLTRANSFERASE-RELATED"/>
    <property type="match status" value="1"/>
</dbReference>
<name>A0ABT4UJD3_9BACT</name>
<evidence type="ECO:0000313" key="2">
    <source>
        <dbReference type="EMBL" id="MDA3614947.1"/>
    </source>
</evidence>
<keyword evidence="2" id="KW-0808">Transferase</keyword>
<accession>A0ABT4UJD3</accession>
<comment type="caution">
    <text evidence="2">The sequence shown here is derived from an EMBL/GenBank/DDBJ whole genome shotgun (WGS) entry which is preliminary data.</text>
</comment>
<organism evidence="2 3">
    <name type="scientific">Polluticaenibacter yanchengensis</name>
    <dbReference type="NCBI Taxonomy" id="3014562"/>
    <lineage>
        <taxon>Bacteria</taxon>
        <taxon>Pseudomonadati</taxon>
        <taxon>Bacteroidota</taxon>
        <taxon>Chitinophagia</taxon>
        <taxon>Chitinophagales</taxon>
        <taxon>Chitinophagaceae</taxon>
        <taxon>Polluticaenibacter</taxon>
    </lineage>
</organism>
<gene>
    <name evidence="2" type="ORF">O3P16_09020</name>
</gene>
<dbReference type="Proteomes" id="UP001210231">
    <property type="component" value="Unassembled WGS sequence"/>
</dbReference>
<evidence type="ECO:0000259" key="1">
    <source>
        <dbReference type="Pfam" id="PF08241"/>
    </source>
</evidence>